<dbReference type="FunFam" id="3.40.640.10:FF:000033">
    <property type="entry name" value="Aspartate aminotransferase"/>
    <property type="match status" value="1"/>
</dbReference>
<evidence type="ECO:0000313" key="9">
    <source>
        <dbReference type="Proteomes" id="UP000612893"/>
    </source>
</evidence>
<dbReference type="CDD" id="cd00609">
    <property type="entry name" value="AAT_like"/>
    <property type="match status" value="1"/>
</dbReference>
<evidence type="ECO:0000256" key="1">
    <source>
        <dbReference type="ARBA" id="ARBA00001933"/>
    </source>
</evidence>
<comment type="similarity">
    <text evidence="2 6">Belongs to the class-I pyridoxal-phosphate-dependent aminotransferase family.</text>
</comment>
<evidence type="ECO:0000259" key="7">
    <source>
        <dbReference type="Pfam" id="PF00155"/>
    </source>
</evidence>
<accession>A0A934JZI6</accession>
<evidence type="ECO:0000256" key="5">
    <source>
        <dbReference type="ARBA" id="ARBA00022898"/>
    </source>
</evidence>
<dbReference type="AlphaFoldDB" id="A0A934JZI6"/>
<dbReference type="InterPro" id="IPR015421">
    <property type="entry name" value="PyrdxlP-dep_Trfase_major"/>
</dbReference>
<dbReference type="InterPro" id="IPR015424">
    <property type="entry name" value="PyrdxlP-dep_Trfase"/>
</dbReference>
<gene>
    <name evidence="8" type="ORF">JF922_06870</name>
</gene>
<keyword evidence="5" id="KW-0663">Pyridoxal phosphate</keyword>
<dbReference type="SUPFAM" id="SSF53383">
    <property type="entry name" value="PLP-dependent transferases"/>
    <property type="match status" value="1"/>
</dbReference>
<dbReference type="Gene3D" id="3.90.1150.10">
    <property type="entry name" value="Aspartate Aminotransferase, domain 1"/>
    <property type="match status" value="1"/>
</dbReference>
<dbReference type="PANTHER" id="PTHR43807">
    <property type="entry name" value="FI04487P"/>
    <property type="match status" value="1"/>
</dbReference>
<dbReference type="InterPro" id="IPR004838">
    <property type="entry name" value="NHTrfase_class1_PyrdxlP-BS"/>
</dbReference>
<evidence type="ECO:0000313" key="8">
    <source>
        <dbReference type="EMBL" id="MBJ7597792.1"/>
    </source>
</evidence>
<evidence type="ECO:0000256" key="6">
    <source>
        <dbReference type="RuleBase" id="RU000481"/>
    </source>
</evidence>
<dbReference type="InterPro" id="IPR004839">
    <property type="entry name" value="Aminotransferase_I/II_large"/>
</dbReference>
<dbReference type="PROSITE" id="PS00105">
    <property type="entry name" value="AA_TRANSFER_CLASS_1"/>
    <property type="match status" value="1"/>
</dbReference>
<dbReference type="EC" id="2.6.1.-" evidence="6"/>
<keyword evidence="4 6" id="KW-0808">Transferase</keyword>
<dbReference type="PANTHER" id="PTHR43807:SF20">
    <property type="entry name" value="FI04487P"/>
    <property type="match status" value="1"/>
</dbReference>
<keyword evidence="9" id="KW-1185">Reference proteome</keyword>
<comment type="caution">
    <text evidence="8">The sequence shown here is derived from an EMBL/GenBank/DDBJ whole genome shotgun (WGS) entry which is preliminary data.</text>
</comment>
<dbReference type="EMBL" id="JAEKNR010000081">
    <property type="protein sequence ID" value="MBJ7597792.1"/>
    <property type="molecule type" value="Genomic_DNA"/>
</dbReference>
<comment type="cofactor">
    <cofactor evidence="1 6">
        <name>pyridoxal 5'-phosphate</name>
        <dbReference type="ChEBI" id="CHEBI:597326"/>
    </cofactor>
</comment>
<dbReference type="InterPro" id="IPR015422">
    <property type="entry name" value="PyrdxlP-dep_Trfase_small"/>
</dbReference>
<sequence>MTRLNLALHGPEKAVNFAQGFPDFEPPAELVDAAHAALSAGGAYHQYATTWGAPALRQAVAEKKSAEWGEAVDSETEVTVACGATESMMAAMLAVVDPGDEVVVFEPFYENYGPDCILSGAQPRYVPLRPPDWSFDPDQLRAAFNERTRAVVVNTPNNPTGKVYRRDELELIAELCQRHDAVAITDEIYEHMVFEGEHVSMATLPGMRERTITISGASKTYSITGWRIGWLIAPPRLTAGIRKVHDFLTVGAAHPLQIAVAAALKFPPSFYDALLEEYRERRDVILRGLREVGFEPNPPAGAYYVMAGIERLTELDDVSFARRLIETAGVATVPGSSFYADRELGRHQIRFSFPKRLATIERGLAALAQLRPERRTPAG</sequence>
<reference evidence="8" key="1">
    <citation type="submission" date="2020-10" db="EMBL/GenBank/DDBJ databases">
        <title>Ca. Dormibacterota MAGs.</title>
        <authorList>
            <person name="Montgomery K."/>
        </authorList>
    </citation>
    <scope>NUCLEOTIDE SEQUENCE [LARGE SCALE GENOMIC DNA]</scope>
    <source>
        <strain evidence="8">SC8812_S17_10</strain>
    </source>
</reference>
<dbReference type="InterPro" id="IPR051326">
    <property type="entry name" value="Kynurenine-oxoglutarate_AT"/>
</dbReference>
<organism evidence="8 9">
    <name type="scientific">Candidatus Nephthysia bennettiae</name>
    <dbReference type="NCBI Taxonomy" id="3127016"/>
    <lineage>
        <taxon>Bacteria</taxon>
        <taxon>Bacillati</taxon>
        <taxon>Candidatus Dormiibacterota</taxon>
        <taxon>Candidatus Dormibacteria</taxon>
        <taxon>Candidatus Dormibacterales</taxon>
        <taxon>Candidatus Dormibacteraceae</taxon>
        <taxon>Candidatus Nephthysia</taxon>
    </lineage>
</organism>
<name>A0A934JZI6_9BACT</name>
<proteinExistence type="inferred from homology"/>
<evidence type="ECO:0000256" key="2">
    <source>
        <dbReference type="ARBA" id="ARBA00007441"/>
    </source>
</evidence>
<protein>
    <recommendedName>
        <fullName evidence="6">Aminotransferase</fullName>
        <ecNumber evidence="6">2.6.1.-</ecNumber>
    </recommendedName>
</protein>
<dbReference type="Proteomes" id="UP000612893">
    <property type="component" value="Unassembled WGS sequence"/>
</dbReference>
<keyword evidence="3 6" id="KW-0032">Aminotransferase</keyword>
<evidence type="ECO:0000256" key="3">
    <source>
        <dbReference type="ARBA" id="ARBA00022576"/>
    </source>
</evidence>
<feature type="domain" description="Aminotransferase class I/classII large" evidence="7">
    <location>
        <begin position="13"/>
        <end position="354"/>
    </location>
</feature>
<dbReference type="Gene3D" id="3.40.640.10">
    <property type="entry name" value="Type I PLP-dependent aspartate aminotransferase-like (Major domain)"/>
    <property type="match status" value="1"/>
</dbReference>
<evidence type="ECO:0000256" key="4">
    <source>
        <dbReference type="ARBA" id="ARBA00022679"/>
    </source>
</evidence>
<dbReference type="Pfam" id="PF00155">
    <property type="entry name" value="Aminotran_1_2"/>
    <property type="match status" value="1"/>
</dbReference>
<dbReference type="GO" id="GO:0008483">
    <property type="term" value="F:transaminase activity"/>
    <property type="evidence" value="ECO:0007669"/>
    <property type="project" value="UniProtKB-KW"/>
</dbReference>